<dbReference type="EMBL" id="LNGE01000010">
    <property type="protein sequence ID" value="KYC45832.1"/>
    <property type="molecule type" value="Genomic_DNA"/>
</dbReference>
<accession>A0A150ILQ6</accession>
<dbReference type="Gene3D" id="3.40.50.12780">
    <property type="entry name" value="N-terminal domain of ligase-like"/>
    <property type="match status" value="1"/>
</dbReference>
<proteinExistence type="predicted"/>
<dbReference type="Proteomes" id="UP000092403">
    <property type="component" value="Unassembled WGS sequence"/>
</dbReference>
<reference evidence="5 6" key="1">
    <citation type="journal article" date="2016" name="ISME J.">
        <title>Chasing the elusive Euryarchaeota class WSA2: genomes reveal a uniquely fastidious methyl-reducing methanogen.</title>
        <authorList>
            <person name="Nobu M.K."/>
            <person name="Narihiro T."/>
            <person name="Kuroda K."/>
            <person name="Mei R."/>
            <person name="Liu W.T."/>
        </authorList>
    </citation>
    <scope>NUCLEOTIDE SEQUENCE [LARGE SCALE GENOMIC DNA]</scope>
    <source>
        <strain evidence="2">B03fssc0709_Meth_Bin005</strain>
        <strain evidence="3">B15fssc0709_Meth_Bin003</strain>
        <strain evidence="4">BMIXfssc0709_Meth_Bin006</strain>
    </source>
</reference>
<accession>A0A150ISS8</accession>
<dbReference type="Proteomes" id="UP000091929">
    <property type="component" value="Unassembled WGS sequence"/>
</dbReference>
<organism evidence="3 5">
    <name type="scientific">Candidatus Methanofastidiosum methylothiophilum</name>
    <dbReference type="NCBI Taxonomy" id="1705564"/>
    <lineage>
        <taxon>Archaea</taxon>
        <taxon>Methanobacteriati</taxon>
        <taxon>Methanobacteriota</taxon>
        <taxon>Stenosarchaea group</taxon>
        <taxon>Candidatus Methanofastidiosia</taxon>
        <taxon>Candidatus Methanofastidiosales</taxon>
        <taxon>Candidatus Methanofastidiosaceae</taxon>
        <taxon>Candidatus Methanofastidiosum</taxon>
    </lineage>
</organism>
<evidence type="ECO:0000313" key="2">
    <source>
        <dbReference type="EMBL" id="KYC45832.1"/>
    </source>
</evidence>
<evidence type="ECO:0000259" key="1">
    <source>
        <dbReference type="Pfam" id="PF04443"/>
    </source>
</evidence>
<dbReference type="AlphaFoldDB" id="A0A150ISS8"/>
<dbReference type="EMBL" id="LNGF01000011">
    <property type="protein sequence ID" value="KYC48089.1"/>
    <property type="molecule type" value="Genomic_DNA"/>
</dbReference>
<comment type="caution">
    <text evidence="3">The sequence shown here is derived from an EMBL/GenBank/DDBJ whole genome shotgun (WGS) entry which is preliminary data.</text>
</comment>
<feature type="domain" description="Acyl-protein synthetase LuxE" evidence="1">
    <location>
        <begin position="232"/>
        <end position="431"/>
    </location>
</feature>
<dbReference type="GO" id="GO:0008218">
    <property type="term" value="P:bioluminescence"/>
    <property type="evidence" value="ECO:0007669"/>
    <property type="project" value="InterPro"/>
</dbReference>
<name>A0A150ISS8_9EURY</name>
<dbReference type="Pfam" id="PF04443">
    <property type="entry name" value="LuxE"/>
    <property type="match status" value="1"/>
</dbReference>
<dbReference type="InterPro" id="IPR007534">
    <property type="entry name" value="LuxE"/>
</dbReference>
<dbReference type="InterPro" id="IPR042099">
    <property type="entry name" value="ANL_N_sf"/>
</dbReference>
<dbReference type="EMBL" id="LNJC01000034">
    <property type="protein sequence ID" value="KYC49493.1"/>
    <property type="molecule type" value="Genomic_DNA"/>
</dbReference>
<evidence type="ECO:0000313" key="6">
    <source>
        <dbReference type="Proteomes" id="UP000092401"/>
    </source>
</evidence>
<evidence type="ECO:0000313" key="4">
    <source>
        <dbReference type="EMBL" id="KYC49493.1"/>
    </source>
</evidence>
<gene>
    <name evidence="2" type="ORF">APG10_00540</name>
    <name evidence="3" type="ORF">APG11_00659</name>
    <name evidence="4" type="ORF">APG12_01458</name>
</gene>
<evidence type="ECO:0000313" key="3">
    <source>
        <dbReference type="EMBL" id="KYC48089.1"/>
    </source>
</evidence>
<accession>A0A150IWY6</accession>
<evidence type="ECO:0000313" key="5">
    <source>
        <dbReference type="Proteomes" id="UP000091929"/>
    </source>
</evidence>
<sequence length="434" mass="49302">MYYGDIMFDTELIEKLVSSQNYFKKKEDVQKLRHKAIKMSHKYHFENNKFYHDYCKLKGLNGDIKSEDFHKIVIPDGVFKSYQMESPEKSPQEFKKWIDRISSVPIDFTPKGMGSLESFLQEFYSNGMLLGFSSGTSGKLTFLPRDEFTQSMLIRSYTEAIDATLKLEKGKEIFILGIPKKTFLQVGFNGKVVADSISPGNVFHAFEELKADIIRLRMRGPRSSKEKVMNYFIKKMLPRIENNAIKNIVSKLEENRGKRIVFMGPPFLIIGTANYVLEHGINAKIGEDSFLASTGGFKGRSIVSRDKMNELIEEAFGLDSRRYIDLYGMTESNSIMIDCLEDNNKHVPPWMEVILFDEHMEPIPQEGKVIGNYAFLEPSSKSFPGFITTGDKLKVDYDGCPGCNKTTPILLSIERLPRIESRGCSGVLAKTVAG</sequence>
<protein>
    <submittedName>
        <fullName evidence="3">Acyl-protein synthetase, LuxE</fullName>
    </submittedName>
</protein>
<dbReference type="Proteomes" id="UP000092401">
    <property type="component" value="Unassembled WGS sequence"/>
</dbReference>